<dbReference type="GO" id="GO:0005886">
    <property type="term" value="C:plasma membrane"/>
    <property type="evidence" value="ECO:0007669"/>
    <property type="project" value="TreeGrafter"/>
</dbReference>
<keyword evidence="2" id="KW-0446">Lipid-binding</keyword>
<name>A0AAV4J1V1_9GAST</name>
<dbReference type="GO" id="GO:0097038">
    <property type="term" value="C:perinuclear endoplasmic reticulum"/>
    <property type="evidence" value="ECO:0007669"/>
    <property type="project" value="TreeGrafter"/>
</dbReference>
<dbReference type="Pfam" id="PF01237">
    <property type="entry name" value="Oxysterol_BP"/>
    <property type="match status" value="1"/>
</dbReference>
<keyword evidence="4" id="KW-0813">Transport</keyword>
<evidence type="ECO:0000256" key="1">
    <source>
        <dbReference type="ARBA" id="ARBA00008842"/>
    </source>
</evidence>
<proteinExistence type="inferred from homology"/>
<dbReference type="EMBL" id="BMAT01013535">
    <property type="protein sequence ID" value="GFS14952.1"/>
    <property type="molecule type" value="Genomic_DNA"/>
</dbReference>
<evidence type="ECO:0000256" key="4">
    <source>
        <dbReference type="RuleBase" id="RU003845"/>
    </source>
</evidence>
<dbReference type="Gene3D" id="2.40.160.120">
    <property type="match status" value="1"/>
</dbReference>
<comment type="similarity">
    <text evidence="1 3">Belongs to the OSBP family.</text>
</comment>
<dbReference type="PROSITE" id="PS01013">
    <property type="entry name" value="OSBP"/>
    <property type="match status" value="1"/>
</dbReference>
<comment type="caution">
    <text evidence="6">The sequence shown here is derived from an EMBL/GenBank/DDBJ whole genome shotgun (WGS) entry which is preliminary data.</text>
</comment>
<dbReference type="Gene3D" id="3.30.70.3490">
    <property type="match status" value="1"/>
</dbReference>
<keyword evidence="4" id="KW-0445">Lipid transport</keyword>
<dbReference type="GO" id="GO:0005829">
    <property type="term" value="C:cytosol"/>
    <property type="evidence" value="ECO:0007669"/>
    <property type="project" value="TreeGrafter"/>
</dbReference>
<protein>
    <recommendedName>
        <fullName evidence="4">Oxysterol-binding protein</fullName>
    </recommendedName>
</protein>
<evidence type="ECO:0000256" key="2">
    <source>
        <dbReference type="ARBA" id="ARBA00023121"/>
    </source>
</evidence>
<evidence type="ECO:0000256" key="5">
    <source>
        <dbReference type="SAM" id="MobiDB-lite"/>
    </source>
</evidence>
<evidence type="ECO:0000313" key="7">
    <source>
        <dbReference type="Proteomes" id="UP000762676"/>
    </source>
</evidence>
<dbReference type="AlphaFoldDB" id="A0AAV4J1V1"/>
<dbReference type="InterPro" id="IPR000648">
    <property type="entry name" value="Oxysterol-bd"/>
</dbReference>
<dbReference type="SUPFAM" id="SSF144000">
    <property type="entry name" value="Oxysterol-binding protein-like"/>
    <property type="match status" value="1"/>
</dbReference>
<dbReference type="PANTHER" id="PTHR10972:SF209">
    <property type="entry name" value="OXYSTEROL-BINDING PROTEIN"/>
    <property type="match status" value="1"/>
</dbReference>
<evidence type="ECO:0000256" key="3">
    <source>
        <dbReference type="RuleBase" id="RU003844"/>
    </source>
</evidence>
<dbReference type="FunFam" id="2.40.160.120:FF:000001">
    <property type="entry name" value="Oxysterol-binding protein"/>
    <property type="match status" value="1"/>
</dbReference>
<accession>A0AAV4J1V1</accession>
<dbReference type="GO" id="GO:0120009">
    <property type="term" value="P:intermembrane lipid transfer"/>
    <property type="evidence" value="ECO:0007669"/>
    <property type="project" value="UniProtKB-ARBA"/>
</dbReference>
<sequence>MLCCVEYLVYGVPSGALLTVHASCELSFSVVIDAIPGYSVLCCVEYLVYGGVSAGTGLAWSTLPVAMFSRSDFSLWSILKQCIGKELSKITMPVVFNEPLSFIQRLAEYMEYAPLIEKAAQCDDPVERLEYISAFAVSALSSNWERIGKPFNPLLGETYELNRPDLGFRFIGEQVSHHPPVTAFYSEGKAYSFRGSIQPKLRFWGKSVEISPKGTITLELHKYKETYTWQNVNCCIHNIIVGQLWVEHNKQKSFIMLLYEVRVVRSRKKMRAFYGSWVLGMFSSSVEDYEAFMNEPDHKARILAKDKNDHHHSKSSLLTYNYDLPSQKTIWKVNPRPPHSADYYHFSLFSMSLNELVPDMDSLPPTDSRLRPDIRCMEEGKIDQSAEEKNRVEEKQREARKDRKKHHKEWQNRWFSLQKSPTTGKEDWVFNPSYWNRDWKTCPDVF</sequence>
<keyword evidence="7" id="KW-1185">Reference proteome</keyword>
<dbReference type="FunFam" id="3.30.70.3490:FF:000015">
    <property type="entry name" value="Oxysterol-binding protein"/>
    <property type="match status" value="1"/>
</dbReference>
<dbReference type="InterPro" id="IPR037239">
    <property type="entry name" value="OSBP_sf"/>
</dbReference>
<feature type="compositionally biased region" description="Basic and acidic residues" evidence="5">
    <location>
        <begin position="380"/>
        <end position="401"/>
    </location>
</feature>
<dbReference type="GO" id="GO:0032934">
    <property type="term" value="F:sterol binding"/>
    <property type="evidence" value="ECO:0007669"/>
    <property type="project" value="TreeGrafter"/>
</dbReference>
<gene>
    <name evidence="6" type="ORF">ElyMa_006759600</name>
</gene>
<organism evidence="6 7">
    <name type="scientific">Elysia marginata</name>
    <dbReference type="NCBI Taxonomy" id="1093978"/>
    <lineage>
        <taxon>Eukaryota</taxon>
        <taxon>Metazoa</taxon>
        <taxon>Spiralia</taxon>
        <taxon>Lophotrochozoa</taxon>
        <taxon>Mollusca</taxon>
        <taxon>Gastropoda</taxon>
        <taxon>Heterobranchia</taxon>
        <taxon>Euthyneura</taxon>
        <taxon>Panpulmonata</taxon>
        <taxon>Sacoglossa</taxon>
        <taxon>Placobranchoidea</taxon>
        <taxon>Plakobranchidae</taxon>
        <taxon>Elysia</taxon>
    </lineage>
</organism>
<dbReference type="PANTHER" id="PTHR10972">
    <property type="entry name" value="OXYSTEROL-BINDING PROTEIN-RELATED"/>
    <property type="match status" value="1"/>
</dbReference>
<feature type="region of interest" description="Disordered" evidence="5">
    <location>
        <begin position="380"/>
        <end position="409"/>
    </location>
</feature>
<dbReference type="Proteomes" id="UP000762676">
    <property type="component" value="Unassembled WGS sequence"/>
</dbReference>
<reference evidence="6 7" key="1">
    <citation type="journal article" date="2021" name="Elife">
        <title>Chloroplast acquisition without the gene transfer in kleptoplastic sea slugs, Plakobranchus ocellatus.</title>
        <authorList>
            <person name="Maeda T."/>
            <person name="Takahashi S."/>
            <person name="Yoshida T."/>
            <person name="Shimamura S."/>
            <person name="Takaki Y."/>
            <person name="Nagai Y."/>
            <person name="Toyoda A."/>
            <person name="Suzuki Y."/>
            <person name="Arimoto A."/>
            <person name="Ishii H."/>
            <person name="Satoh N."/>
            <person name="Nishiyama T."/>
            <person name="Hasebe M."/>
            <person name="Maruyama T."/>
            <person name="Minagawa J."/>
            <person name="Obokata J."/>
            <person name="Shigenobu S."/>
        </authorList>
    </citation>
    <scope>NUCLEOTIDE SEQUENCE [LARGE SCALE GENOMIC DNA]</scope>
</reference>
<evidence type="ECO:0000313" key="6">
    <source>
        <dbReference type="EMBL" id="GFS14952.1"/>
    </source>
</evidence>
<dbReference type="InterPro" id="IPR018494">
    <property type="entry name" value="Oxysterol-bd_CS"/>
</dbReference>